<dbReference type="InterPro" id="IPR003691">
    <property type="entry name" value="FluC"/>
</dbReference>
<evidence type="ECO:0000256" key="1">
    <source>
        <dbReference type="ARBA" id="ARBA00004651"/>
    </source>
</evidence>
<feature type="transmembrane region" description="Helical" evidence="10">
    <location>
        <begin position="100"/>
        <end position="120"/>
    </location>
</feature>
<dbReference type="HAMAP" id="MF_00454">
    <property type="entry name" value="FluC"/>
    <property type="match status" value="1"/>
</dbReference>
<dbReference type="Pfam" id="PF02537">
    <property type="entry name" value="CRCB"/>
    <property type="match status" value="1"/>
</dbReference>
<keyword evidence="6 10" id="KW-0407">Ion channel</keyword>
<proteinExistence type="inferred from homology"/>
<feature type="transmembrane region" description="Helical" evidence="10">
    <location>
        <begin position="9"/>
        <end position="26"/>
    </location>
</feature>
<protein>
    <recommendedName>
        <fullName evidence="10">Fluoride-specific ion channel FluC</fullName>
    </recommendedName>
</protein>
<keyword evidence="2 10" id="KW-1003">Cell membrane</keyword>
<dbReference type="EMBL" id="JAMWYK010000002">
    <property type="protein sequence ID" value="MCO0832126.1"/>
    <property type="molecule type" value="Genomic_DNA"/>
</dbReference>
<keyword evidence="10" id="KW-0813">Transport</keyword>
<evidence type="ECO:0000313" key="12">
    <source>
        <dbReference type="Proteomes" id="UP001523234"/>
    </source>
</evidence>
<feature type="transmembrane region" description="Helical" evidence="10">
    <location>
        <begin position="38"/>
        <end position="58"/>
    </location>
</feature>
<keyword evidence="12" id="KW-1185">Reference proteome</keyword>
<keyword evidence="10" id="KW-0915">Sodium</keyword>
<comment type="caution">
    <text evidence="11">The sequence shown here is derived from an EMBL/GenBank/DDBJ whole genome shotgun (WGS) entry which is preliminary data.</text>
</comment>
<comment type="activity regulation">
    <text evidence="10">Na(+) is not transported, but it plays an essential structural role and its presence is essential for fluoride channel function.</text>
</comment>
<evidence type="ECO:0000256" key="10">
    <source>
        <dbReference type="HAMAP-Rule" id="MF_00454"/>
    </source>
</evidence>
<evidence type="ECO:0000256" key="7">
    <source>
        <dbReference type="ARBA" id="ARBA00035120"/>
    </source>
</evidence>
<evidence type="ECO:0000256" key="5">
    <source>
        <dbReference type="ARBA" id="ARBA00023136"/>
    </source>
</evidence>
<comment type="function">
    <text evidence="9 10">Fluoride-specific ion channel. Important for reducing fluoride concentration in the cell, thus reducing its toxicity.</text>
</comment>
<feature type="transmembrane region" description="Helical" evidence="10">
    <location>
        <begin position="70"/>
        <end position="88"/>
    </location>
</feature>
<evidence type="ECO:0000256" key="2">
    <source>
        <dbReference type="ARBA" id="ARBA00022475"/>
    </source>
</evidence>
<keyword evidence="10" id="KW-0479">Metal-binding</keyword>
<keyword evidence="3 10" id="KW-0812">Transmembrane</keyword>
<evidence type="ECO:0000256" key="9">
    <source>
        <dbReference type="ARBA" id="ARBA00049940"/>
    </source>
</evidence>
<feature type="binding site" evidence="10">
    <location>
        <position position="78"/>
    </location>
    <ligand>
        <name>Na(+)</name>
        <dbReference type="ChEBI" id="CHEBI:29101"/>
        <note>structural</note>
    </ligand>
</feature>
<reference evidence="11 12" key="1">
    <citation type="submission" date="2022-06" db="EMBL/GenBank/DDBJ databases">
        <title>Fructobacillus taiwanensis sp. nov., isolated from the honeybee.</title>
        <authorList>
            <person name="Chen Y.-S."/>
            <person name="Wang L.-T."/>
            <person name="Lee Y.-S."/>
            <person name="Chang Y.-C."/>
            <person name="Wu H.-C."/>
            <person name="Liao C.-Y."/>
            <person name="Chen W.-H."/>
            <person name="Deng J.-N."/>
            <person name="Wang Y.-H."/>
        </authorList>
    </citation>
    <scope>NUCLEOTIDE SEQUENCE [LARGE SCALE GENOMIC DNA]</scope>
    <source>
        <strain evidence="11 12">W13</strain>
    </source>
</reference>
<feature type="binding site" evidence="10">
    <location>
        <position position="81"/>
    </location>
    <ligand>
        <name>Na(+)</name>
        <dbReference type="ChEBI" id="CHEBI:29101"/>
        <note>structural</note>
    </ligand>
</feature>
<gene>
    <name evidence="10" type="primary">fluC</name>
    <name evidence="10" type="synonym">crcB</name>
    <name evidence="11" type="ORF">NFX39_03360</name>
</gene>
<dbReference type="Proteomes" id="UP001523234">
    <property type="component" value="Unassembled WGS sequence"/>
</dbReference>
<dbReference type="PANTHER" id="PTHR28259:SF1">
    <property type="entry name" value="FLUORIDE EXPORT PROTEIN 1-RELATED"/>
    <property type="match status" value="1"/>
</dbReference>
<sequence length="137" mass="14556">MKNKETTQNLLLVFVGGAFGGLFRYLLTLVPGIGSTPFMTLIINFIGTAGLAALAVIIERRRLHPERLQPLLGVGLLGGFTTFGALIAESRELVAHGQALLAILLLVASLVIGILAVFFGRKLASFIPERQTGEVAS</sequence>
<evidence type="ECO:0000256" key="6">
    <source>
        <dbReference type="ARBA" id="ARBA00023303"/>
    </source>
</evidence>
<organism evidence="11 12">
    <name type="scientific">Fructobacillus apis</name>
    <dbReference type="NCBI Taxonomy" id="2935017"/>
    <lineage>
        <taxon>Bacteria</taxon>
        <taxon>Bacillati</taxon>
        <taxon>Bacillota</taxon>
        <taxon>Bacilli</taxon>
        <taxon>Lactobacillales</taxon>
        <taxon>Lactobacillaceae</taxon>
        <taxon>Fructobacillus</taxon>
    </lineage>
</organism>
<comment type="catalytic activity">
    <reaction evidence="8">
        <text>fluoride(in) = fluoride(out)</text>
        <dbReference type="Rhea" id="RHEA:76159"/>
        <dbReference type="ChEBI" id="CHEBI:17051"/>
    </reaction>
    <physiologicalReaction direction="left-to-right" evidence="8">
        <dbReference type="Rhea" id="RHEA:76160"/>
    </physiologicalReaction>
</comment>
<name>A0ABT0ZQ60_9LACO</name>
<dbReference type="PANTHER" id="PTHR28259">
    <property type="entry name" value="FLUORIDE EXPORT PROTEIN 1-RELATED"/>
    <property type="match status" value="1"/>
</dbReference>
<evidence type="ECO:0000256" key="8">
    <source>
        <dbReference type="ARBA" id="ARBA00035585"/>
    </source>
</evidence>
<dbReference type="RefSeq" id="WP_252442973.1">
    <property type="nucleotide sequence ID" value="NZ_JAMWYK010000002.1"/>
</dbReference>
<comment type="subcellular location">
    <subcellularLocation>
        <location evidence="1 10">Cell membrane</location>
        <topology evidence="1 10">Multi-pass membrane protein</topology>
    </subcellularLocation>
</comment>
<evidence type="ECO:0000313" key="11">
    <source>
        <dbReference type="EMBL" id="MCO0832126.1"/>
    </source>
</evidence>
<keyword evidence="5 10" id="KW-0472">Membrane</keyword>
<evidence type="ECO:0000256" key="4">
    <source>
        <dbReference type="ARBA" id="ARBA00022989"/>
    </source>
</evidence>
<keyword evidence="4 10" id="KW-1133">Transmembrane helix</keyword>
<keyword evidence="10" id="KW-0406">Ion transport</keyword>
<comment type="similarity">
    <text evidence="7 10">Belongs to the fluoride channel Fluc/FEX (TC 1.A.43) family.</text>
</comment>
<evidence type="ECO:0000256" key="3">
    <source>
        <dbReference type="ARBA" id="ARBA00022692"/>
    </source>
</evidence>
<accession>A0ABT0ZQ60</accession>